<dbReference type="AlphaFoldDB" id="A0A3B3SL98"/>
<dbReference type="GO" id="GO:0001568">
    <property type="term" value="P:blood vessel development"/>
    <property type="evidence" value="ECO:0007669"/>
    <property type="project" value="TreeGrafter"/>
</dbReference>
<dbReference type="Proteomes" id="UP000261540">
    <property type="component" value="Unplaced"/>
</dbReference>
<dbReference type="SMART" id="SM00181">
    <property type="entry name" value="EGF"/>
    <property type="match status" value="4"/>
</dbReference>
<dbReference type="GO" id="GO:0007507">
    <property type="term" value="P:heart development"/>
    <property type="evidence" value="ECO:0007669"/>
    <property type="project" value="TreeGrafter"/>
</dbReference>
<organism evidence="5 6">
    <name type="scientific">Paramormyrops kingsleyae</name>
    <dbReference type="NCBI Taxonomy" id="1676925"/>
    <lineage>
        <taxon>Eukaryota</taxon>
        <taxon>Metazoa</taxon>
        <taxon>Chordata</taxon>
        <taxon>Craniata</taxon>
        <taxon>Vertebrata</taxon>
        <taxon>Euteleostomi</taxon>
        <taxon>Actinopterygii</taxon>
        <taxon>Neopterygii</taxon>
        <taxon>Teleostei</taxon>
        <taxon>Osteoglossocephala</taxon>
        <taxon>Osteoglossomorpha</taxon>
        <taxon>Osteoglossiformes</taxon>
        <taxon>Mormyridae</taxon>
        <taxon>Paramormyrops</taxon>
    </lineage>
</organism>
<evidence type="ECO:0000256" key="2">
    <source>
        <dbReference type="ARBA" id="ARBA00023157"/>
    </source>
</evidence>
<keyword evidence="3" id="KW-0245">EGF-like domain</keyword>
<dbReference type="Ensembl" id="ENSPKIT00000011637.1">
    <property type="protein sequence ID" value="ENSPKIP00000030806.1"/>
    <property type="gene ID" value="ENSPKIG00000011526.1"/>
</dbReference>
<dbReference type="Gene3D" id="2.10.25.10">
    <property type="entry name" value="Laminin"/>
    <property type="match status" value="4"/>
</dbReference>
<feature type="disulfide bond" evidence="3">
    <location>
        <begin position="178"/>
        <end position="187"/>
    </location>
</feature>
<dbReference type="PROSITE" id="PS50026">
    <property type="entry name" value="EGF_3"/>
    <property type="match status" value="2"/>
</dbReference>
<proteinExistence type="predicted"/>
<sequence>MEVLPHPSPHIKQAPFFFTRATWIVLHPIQSTDMSRVTSRGCSRMGLLCCSPSLVKTMLAVASLILLAKLGEGRSDASRGVAVPFVFDPKATCQPACKHAGICIRNNTCFCSKGYEGELCQYAACDPKCKNGGECLRPGKCRCPPGFGGKYCHQVVCDGGCWNGGECIAENRVVKCLCPSSWTGSRCEEAICPQGCQNGGSCVAPGICSCPEGWLGGACHVGESPIDNTPVCAGNAGRIGPVSVIIRWITVNHRLRALELCDAVSREDKGIQHRLCQDNSAA</sequence>
<evidence type="ECO:0000256" key="1">
    <source>
        <dbReference type="ARBA" id="ARBA00022729"/>
    </source>
</evidence>
<dbReference type="GO" id="GO:0009952">
    <property type="term" value="P:anterior/posterior pattern specification"/>
    <property type="evidence" value="ECO:0007669"/>
    <property type="project" value="TreeGrafter"/>
</dbReference>
<feature type="disulfide bond" evidence="3">
    <location>
        <begin position="93"/>
        <end position="103"/>
    </location>
</feature>
<feature type="domain" description="EGF-like" evidence="4">
    <location>
        <begin position="153"/>
        <end position="188"/>
    </location>
</feature>
<evidence type="ECO:0000256" key="3">
    <source>
        <dbReference type="PROSITE-ProRule" id="PRU00076"/>
    </source>
</evidence>
<reference evidence="5" key="2">
    <citation type="submission" date="2025-09" db="UniProtKB">
        <authorList>
            <consortium name="Ensembl"/>
        </authorList>
    </citation>
    <scope>IDENTIFICATION</scope>
</reference>
<evidence type="ECO:0000313" key="5">
    <source>
        <dbReference type="Ensembl" id="ENSPKIP00000030806.1"/>
    </source>
</evidence>
<dbReference type="PROSITE" id="PS00022">
    <property type="entry name" value="EGF_1"/>
    <property type="match status" value="2"/>
</dbReference>
<dbReference type="SUPFAM" id="SSF57196">
    <property type="entry name" value="EGF/Laminin"/>
    <property type="match status" value="1"/>
</dbReference>
<feature type="domain" description="EGF-like" evidence="4">
    <location>
        <begin position="89"/>
        <end position="121"/>
    </location>
</feature>
<dbReference type="InterPro" id="IPR000742">
    <property type="entry name" value="EGF"/>
</dbReference>
<evidence type="ECO:0000259" key="4">
    <source>
        <dbReference type="PROSITE" id="PS50026"/>
    </source>
</evidence>
<evidence type="ECO:0000313" key="6">
    <source>
        <dbReference type="Proteomes" id="UP000261540"/>
    </source>
</evidence>
<dbReference type="PANTHER" id="PTHR14949:SF46">
    <property type="entry name" value="SCHWANN CELL-SPECIFIC EGF-LIKE REPEAT AUTOCRINE FACTOR"/>
    <property type="match status" value="1"/>
</dbReference>
<dbReference type="GO" id="GO:0038100">
    <property type="term" value="F:nodal binding"/>
    <property type="evidence" value="ECO:0007669"/>
    <property type="project" value="TreeGrafter"/>
</dbReference>
<feature type="disulfide bond" evidence="3">
    <location>
        <begin position="157"/>
        <end position="167"/>
    </location>
</feature>
<dbReference type="FunFam" id="2.10.25.10:FF:000774">
    <property type="entry name" value="von Willebrand factor D and EGF domains"/>
    <property type="match status" value="1"/>
</dbReference>
<keyword evidence="6" id="KW-1185">Reference proteome</keyword>
<dbReference type="STRING" id="1676925.ENSPKIP00000030806"/>
<accession>A0A3B3SL98</accession>
<dbReference type="GO" id="GO:0007368">
    <property type="term" value="P:determination of left/right symmetry"/>
    <property type="evidence" value="ECO:0007669"/>
    <property type="project" value="TreeGrafter"/>
</dbReference>
<keyword evidence="1" id="KW-0732">Signal</keyword>
<dbReference type="GO" id="GO:0009986">
    <property type="term" value="C:cell surface"/>
    <property type="evidence" value="ECO:0007669"/>
    <property type="project" value="TreeGrafter"/>
</dbReference>
<name>A0A3B3SL98_9TELE</name>
<reference evidence="5" key="1">
    <citation type="submission" date="2025-08" db="UniProtKB">
        <authorList>
            <consortium name="Ensembl"/>
        </authorList>
    </citation>
    <scope>IDENTIFICATION</scope>
</reference>
<keyword evidence="2 3" id="KW-1015">Disulfide bond</keyword>
<dbReference type="PANTHER" id="PTHR14949">
    <property type="entry name" value="EGF-LIKE-DOMAIN, MULTIPLE 7, 8"/>
    <property type="match status" value="1"/>
</dbReference>
<dbReference type="PROSITE" id="PS01186">
    <property type="entry name" value="EGF_2"/>
    <property type="match status" value="1"/>
</dbReference>
<comment type="caution">
    <text evidence="3">Lacks conserved residue(s) required for the propagation of feature annotation.</text>
</comment>
<dbReference type="GO" id="GO:0038092">
    <property type="term" value="P:nodal signaling pathway"/>
    <property type="evidence" value="ECO:0007669"/>
    <property type="project" value="TreeGrafter"/>
</dbReference>
<feature type="disulfide bond" evidence="3">
    <location>
        <begin position="111"/>
        <end position="120"/>
    </location>
</feature>
<dbReference type="InterPro" id="IPR050969">
    <property type="entry name" value="Dev_Signal_Modulators"/>
</dbReference>
<dbReference type="FunFam" id="2.10.25.10:FF:000020">
    <property type="entry name" value="Latent-transforming growth factor beta-binding protein 1"/>
    <property type="match status" value="1"/>
</dbReference>
<dbReference type="GO" id="GO:0005576">
    <property type="term" value="C:extracellular region"/>
    <property type="evidence" value="ECO:0007669"/>
    <property type="project" value="TreeGrafter"/>
</dbReference>
<protein>
    <submittedName>
        <fullName evidence="5">Schwann cell-specific EGF-like repeat autocrine factor</fullName>
    </submittedName>
</protein>
<dbReference type="GO" id="GO:0070697">
    <property type="term" value="F:activin receptor binding"/>
    <property type="evidence" value="ECO:0007669"/>
    <property type="project" value="TreeGrafter"/>
</dbReference>
<dbReference type="GeneTree" id="ENSGT00940000165119"/>